<organism evidence="2 3">
    <name type="scientific">Stylosanthes scabra</name>
    <dbReference type="NCBI Taxonomy" id="79078"/>
    <lineage>
        <taxon>Eukaryota</taxon>
        <taxon>Viridiplantae</taxon>
        <taxon>Streptophyta</taxon>
        <taxon>Embryophyta</taxon>
        <taxon>Tracheophyta</taxon>
        <taxon>Spermatophyta</taxon>
        <taxon>Magnoliopsida</taxon>
        <taxon>eudicotyledons</taxon>
        <taxon>Gunneridae</taxon>
        <taxon>Pentapetalae</taxon>
        <taxon>rosids</taxon>
        <taxon>fabids</taxon>
        <taxon>Fabales</taxon>
        <taxon>Fabaceae</taxon>
        <taxon>Papilionoideae</taxon>
        <taxon>50 kb inversion clade</taxon>
        <taxon>dalbergioids sensu lato</taxon>
        <taxon>Dalbergieae</taxon>
        <taxon>Pterocarpus clade</taxon>
        <taxon>Stylosanthes</taxon>
    </lineage>
</organism>
<protein>
    <submittedName>
        <fullName evidence="2">Uncharacterized protein</fullName>
    </submittedName>
</protein>
<name>A0ABU6RB41_9FABA</name>
<dbReference type="Proteomes" id="UP001341840">
    <property type="component" value="Unassembled WGS sequence"/>
</dbReference>
<evidence type="ECO:0000313" key="2">
    <source>
        <dbReference type="EMBL" id="MED6121019.1"/>
    </source>
</evidence>
<keyword evidence="3" id="KW-1185">Reference proteome</keyword>
<gene>
    <name evidence="2" type="ORF">PIB30_026092</name>
</gene>
<dbReference type="EMBL" id="JASCZI010030305">
    <property type="protein sequence ID" value="MED6121019.1"/>
    <property type="molecule type" value="Genomic_DNA"/>
</dbReference>
<feature type="region of interest" description="Disordered" evidence="1">
    <location>
        <begin position="1"/>
        <end position="27"/>
    </location>
</feature>
<evidence type="ECO:0000313" key="3">
    <source>
        <dbReference type="Proteomes" id="UP001341840"/>
    </source>
</evidence>
<sequence length="108" mass="11733">MTRAASPKWIRGEGMGQPRNAIPGTLGNRGLNHELQATPAPIMTRVSYSVFWLHHVTPLLKLPDAAREGKGAFNYNVESIPTRASVSCLDVCASEFQAQSVEEEPKGS</sequence>
<proteinExistence type="predicted"/>
<accession>A0ABU6RB41</accession>
<reference evidence="2 3" key="1">
    <citation type="journal article" date="2023" name="Plants (Basel)">
        <title>Bridging the Gap: Combining Genomics and Transcriptomics Approaches to Understand Stylosanthes scabra, an Orphan Legume from the Brazilian Caatinga.</title>
        <authorList>
            <person name="Ferreira-Neto J.R.C."/>
            <person name="da Silva M.D."/>
            <person name="Binneck E."/>
            <person name="de Melo N.F."/>
            <person name="da Silva R.H."/>
            <person name="de Melo A.L.T.M."/>
            <person name="Pandolfi V."/>
            <person name="Bustamante F.O."/>
            <person name="Brasileiro-Vidal A.C."/>
            <person name="Benko-Iseppon A.M."/>
        </authorList>
    </citation>
    <scope>NUCLEOTIDE SEQUENCE [LARGE SCALE GENOMIC DNA]</scope>
    <source>
        <tissue evidence="2">Leaves</tissue>
    </source>
</reference>
<comment type="caution">
    <text evidence="2">The sequence shown here is derived from an EMBL/GenBank/DDBJ whole genome shotgun (WGS) entry which is preliminary data.</text>
</comment>
<evidence type="ECO:0000256" key="1">
    <source>
        <dbReference type="SAM" id="MobiDB-lite"/>
    </source>
</evidence>